<organism evidence="1 2">
    <name type="scientific">Capnocytophaga canimorsus</name>
    <dbReference type="NCBI Taxonomy" id="28188"/>
    <lineage>
        <taxon>Bacteria</taxon>
        <taxon>Pseudomonadati</taxon>
        <taxon>Bacteroidota</taxon>
        <taxon>Flavobacteriia</taxon>
        <taxon>Flavobacteriales</taxon>
        <taxon>Flavobacteriaceae</taxon>
        <taxon>Capnocytophaga</taxon>
    </lineage>
</organism>
<name>A0A0B7IP02_9FLAO</name>
<dbReference type="AlphaFoldDB" id="A0A0B7IP02"/>
<dbReference type="Proteomes" id="UP000039370">
    <property type="component" value="Unassembled WGS sequence"/>
</dbReference>
<reference evidence="2" key="1">
    <citation type="submission" date="2015-01" db="EMBL/GenBank/DDBJ databases">
        <authorList>
            <person name="MANFREDI Pablo"/>
        </authorList>
    </citation>
    <scope>NUCLEOTIDE SEQUENCE [LARGE SCALE GENOMIC DNA]</scope>
    <source>
        <strain evidence="2">Cc11</strain>
    </source>
</reference>
<dbReference type="InterPro" id="IPR034660">
    <property type="entry name" value="DinB/YfiT-like"/>
</dbReference>
<proteinExistence type="predicted"/>
<evidence type="ECO:0008006" key="3">
    <source>
        <dbReference type="Google" id="ProtNLM"/>
    </source>
</evidence>
<evidence type="ECO:0000313" key="1">
    <source>
        <dbReference type="EMBL" id="CEN51722.1"/>
    </source>
</evidence>
<sequence length="151" mass="17869">MDTLILKTQFEANFGLILKNLEGISAEESLIFPQNEANCVNWLLGHLIYSRNLVLKILGKNSVWNDEHFAFYGRYINAKDVTEKLIDFELLKSYFQQTYKPLMDGLEQFENQPKQYCRTFIFVTARDLSLWTNRVCSPIVRKRRYDKIVNF</sequence>
<dbReference type="EMBL" id="CDOK01000152">
    <property type="protein sequence ID" value="CEN51722.1"/>
    <property type="molecule type" value="Genomic_DNA"/>
</dbReference>
<dbReference type="Gene3D" id="1.20.120.450">
    <property type="entry name" value="dinb family like domain"/>
    <property type="match status" value="1"/>
</dbReference>
<gene>
    <name evidence="1" type="ORF">CCAN11_2350003</name>
</gene>
<protein>
    <recommendedName>
        <fullName evidence="3">DinB-like domain-containing protein</fullName>
    </recommendedName>
</protein>
<accession>A0A0B7IP02</accession>
<evidence type="ECO:0000313" key="2">
    <source>
        <dbReference type="Proteomes" id="UP000039370"/>
    </source>
</evidence>